<dbReference type="InterPro" id="IPR013042">
    <property type="entry name" value="DUF1592"/>
</dbReference>
<evidence type="ECO:0000313" key="5">
    <source>
        <dbReference type="Proteomes" id="UP000238348"/>
    </source>
</evidence>
<evidence type="ECO:0000256" key="1">
    <source>
        <dbReference type="SAM" id="SignalP"/>
    </source>
</evidence>
<gene>
    <name evidence="4" type="ORF">SOCE26_048330</name>
</gene>
<keyword evidence="1" id="KW-0732">Signal</keyword>
<dbReference type="AlphaFoldDB" id="A0A2L0EVU2"/>
<reference evidence="4 5" key="1">
    <citation type="submission" date="2015-09" db="EMBL/GenBank/DDBJ databases">
        <title>Sorangium comparison.</title>
        <authorList>
            <person name="Zaburannyi N."/>
            <person name="Bunk B."/>
            <person name="Overmann J."/>
            <person name="Mueller R."/>
        </authorList>
    </citation>
    <scope>NUCLEOTIDE SEQUENCE [LARGE SCALE GENOMIC DNA]</scope>
    <source>
        <strain evidence="4 5">So ce26</strain>
    </source>
</reference>
<dbReference type="Proteomes" id="UP000238348">
    <property type="component" value="Chromosome"/>
</dbReference>
<feature type="domain" description="DUF1585" evidence="2">
    <location>
        <begin position="563"/>
        <end position="627"/>
    </location>
</feature>
<dbReference type="InterPro" id="IPR011478">
    <property type="entry name" value="DUF1585"/>
</dbReference>
<dbReference type="EMBL" id="CP012673">
    <property type="protein sequence ID" value="AUX43385.1"/>
    <property type="molecule type" value="Genomic_DNA"/>
</dbReference>
<protein>
    <recommendedName>
        <fullName evidence="6">DUF1585 domain-containing protein</fullName>
    </recommendedName>
</protein>
<feature type="chain" id="PRO_5014875544" description="DUF1585 domain-containing protein" evidence="1">
    <location>
        <begin position="24"/>
        <end position="647"/>
    </location>
</feature>
<organism evidence="4 5">
    <name type="scientific">Sorangium cellulosum</name>
    <name type="common">Polyangium cellulosum</name>
    <dbReference type="NCBI Taxonomy" id="56"/>
    <lineage>
        <taxon>Bacteria</taxon>
        <taxon>Pseudomonadati</taxon>
        <taxon>Myxococcota</taxon>
        <taxon>Polyangia</taxon>
        <taxon>Polyangiales</taxon>
        <taxon>Polyangiaceae</taxon>
        <taxon>Sorangium</taxon>
    </lineage>
</organism>
<evidence type="ECO:0000313" key="4">
    <source>
        <dbReference type="EMBL" id="AUX43385.1"/>
    </source>
</evidence>
<dbReference type="Pfam" id="PF07631">
    <property type="entry name" value="PSD4"/>
    <property type="match status" value="1"/>
</dbReference>
<evidence type="ECO:0008006" key="6">
    <source>
        <dbReference type="Google" id="ProtNLM"/>
    </source>
</evidence>
<proteinExistence type="predicted"/>
<evidence type="ECO:0000259" key="2">
    <source>
        <dbReference type="Pfam" id="PF07624"/>
    </source>
</evidence>
<feature type="signal peptide" evidence="1">
    <location>
        <begin position="1"/>
        <end position="23"/>
    </location>
</feature>
<dbReference type="RefSeq" id="WP_159397218.1">
    <property type="nucleotide sequence ID" value="NZ_CP012673.1"/>
</dbReference>
<sequence length="647" mass="71702">MRRASRTAALLLPVALLGRSAAAAPSLGDYRHFRALSIDLQGRMPTREEIAALESPGFDLDAWIDARLDQRAYAERIRRIYMDLLRLDVGPSFQFVPKASLLRRHEILGPDGKPMFVYFRLLQRRQRPETDGDFCFTKAETGLQFPKYAAGIGTAVPVSQEVLDRNTVLVRPWWLYRDYHSPEPIDRYDPATWSRRYPNFTPTNELLFEPDGTTPVEAVRVCREEAQTALRGAVFVTGRRPQPLGTPPPYDRILPLPYDTEYTRAHPNEPIDCLSGTSVTLAHECGCGPGLERCLPTAGPFLERRGFTVPLAAPIGAERPTVVDPEFTGAWSRFWWGQEAVQFLERVVAEDRDFREVLTAKYTYVNGPLSQFYQWIAPSTCCGGEFGSADYLSGQLFGYVNPVSLFEPDRAPRDLLPHDTAAWVKVEDRGPLASGLMTMPIFLTKYGSRRGRAHALYNVFLCSEFVSTETKLPPSNESNLMIRPGCSGCHVSLDPLAAYFSRVVESDWTFLPGAVFPLESDKCGAPAGGDAQRGCDNFYDPAFTSETSSSLRGAYGSHEHAEEGPAGLGRYIVSSERFAPCVAEKVTSSFLGRPVTGDDAALLAQVEQAFVGGDYRMKPLVRALVRAAAYKDANNLSPAAWRNGGSR</sequence>
<dbReference type="OrthoDB" id="5480349at2"/>
<name>A0A2L0EVU2_SORCE</name>
<dbReference type="Pfam" id="PF07624">
    <property type="entry name" value="PSD2"/>
    <property type="match status" value="1"/>
</dbReference>
<evidence type="ECO:0000259" key="3">
    <source>
        <dbReference type="Pfam" id="PF07631"/>
    </source>
</evidence>
<accession>A0A2L0EVU2</accession>
<feature type="domain" description="DUF1592" evidence="3">
    <location>
        <begin position="338"/>
        <end position="374"/>
    </location>
</feature>